<keyword evidence="2" id="KW-1185">Reference proteome</keyword>
<organism evidence="1 2">
    <name type="scientific">[Mycobacterium] manitobense</name>
    <dbReference type="NCBI Taxonomy" id="190147"/>
    <lineage>
        <taxon>Bacteria</taxon>
        <taxon>Bacillati</taxon>
        <taxon>Actinomycetota</taxon>
        <taxon>Actinomycetes</taxon>
        <taxon>Mycobacteriales</taxon>
        <taxon>Mycobacteriaceae</taxon>
        <taxon>Mycolicibacterium</taxon>
    </lineage>
</organism>
<dbReference type="EMBL" id="JACKSJ010000093">
    <property type="protein sequence ID" value="MCV7170581.1"/>
    <property type="molecule type" value="Genomic_DNA"/>
</dbReference>
<protein>
    <submittedName>
        <fullName evidence="1">Uncharacterized protein</fullName>
    </submittedName>
</protein>
<dbReference type="AlphaFoldDB" id="A0A9X3BVK3"/>
<evidence type="ECO:0000313" key="2">
    <source>
        <dbReference type="Proteomes" id="UP001140293"/>
    </source>
</evidence>
<reference evidence="1" key="1">
    <citation type="submission" date="2020-07" db="EMBL/GenBank/DDBJ databases">
        <authorList>
            <person name="Pettersson B.M.F."/>
            <person name="Behra P.R.K."/>
            <person name="Ramesh M."/>
            <person name="Das S."/>
            <person name="Dasgupta S."/>
            <person name="Kirsebom L.A."/>
        </authorList>
    </citation>
    <scope>NUCLEOTIDE SEQUENCE</scope>
    <source>
        <strain evidence="1">DSM 44615</strain>
    </source>
</reference>
<sequence length="89" mass="9326">MTANIDEAASGNGSSDIAVDTRVVVHPGTDHEMHGVVVEDFADLAGMAVDVAENRIVEAARRWAVSLDDGGLVFVDSDSLVAETAETQE</sequence>
<accession>A0A9X3BVK3</accession>
<name>A0A9X3BVK3_9MYCO</name>
<comment type="caution">
    <text evidence="1">The sequence shown here is derived from an EMBL/GenBank/DDBJ whole genome shotgun (WGS) entry which is preliminary data.</text>
</comment>
<evidence type="ECO:0000313" key="1">
    <source>
        <dbReference type="EMBL" id="MCV7170581.1"/>
    </source>
</evidence>
<dbReference type="Proteomes" id="UP001140293">
    <property type="component" value="Unassembled WGS sequence"/>
</dbReference>
<proteinExistence type="predicted"/>
<reference evidence="1" key="2">
    <citation type="journal article" date="2022" name="BMC Genomics">
        <title>Comparative genome analysis of mycobacteria focusing on tRNA and non-coding RNA.</title>
        <authorList>
            <person name="Behra P.R.K."/>
            <person name="Pettersson B.M.F."/>
            <person name="Ramesh M."/>
            <person name="Das S."/>
            <person name="Dasgupta S."/>
            <person name="Kirsebom L.A."/>
        </authorList>
    </citation>
    <scope>NUCLEOTIDE SEQUENCE</scope>
    <source>
        <strain evidence="1">DSM 44615</strain>
    </source>
</reference>
<dbReference type="RefSeq" id="WP_264012766.1">
    <property type="nucleotide sequence ID" value="NZ_JACKSJ010000093.1"/>
</dbReference>
<gene>
    <name evidence="1" type="ORF">H7I41_11710</name>
</gene>